<evidence type="ECO:0000313" key="4">
    <source>
        <dbReference type="Proteomes" id="UP000285023"/>
    </source>
</evidence>
<evidence type="ECO:0000313" key="3">
    <source>
        <dbReference type="EMBL" id="RIX31903.1"/>
    </source>
</evidence>
<keyword evidence="4" id="KW-1185">Reference proteome</keyword>
<feature type="chain" id="PRO_5019361103" description="Lytic transglycosylase domain-containing protein" evidence="2">
    <location>
        <begin position="26"/>
        <end position="600"/>
    </location>
</feature>
<protein>
    <recommendedName>
        <fullName evidence="5">Lytic transglycosylase domain-containing protein</fullName>
    </recommendedName>
</protein>
<feature type="region of interest" description="Disordered" evidence="1">
    <location>
        <begin position="29"/>
        <end position="71"/>
    </location>
</feature>
<accession>A0A418Q267</accession>
<dbReference type="RefSeq" id="WP_119531318.1">
    <property type="nucleotide sequence ID" value="NZ_QXTF01000001.1"/>
</dbReference>
<keyword evidence="2" id="KW-0732">Signal</keyword>
<sequence>MHRRTKQLFAGSAALAAALALPAIAQDRPESILPPGFGEPATPAPQPTVPSPQPSASSPRPEASGPSESAGVEIVDSLSPLEAVAVAPAPQVEFPATARRDPRFAGTLDPVDVGLGASAWGSMSGKSLQIVMRRMDTPLASRWAHIGLRNALLAKAASPFGVNPYDWAAERAWLLLRMGEADAARLLVASVDSDRFTPKMKQVALQSALASSDPSAMCALEDSLSKVEPRVSSLVSAICASLSGEAERAAADIEAARRRGRVGAIDLALADKVVGAGAETARAVTIEWEPVDRLNSWRYGLATATAMMPPERLVNASSLQMRAWLARAPMFPASQRIPHARTAAALGVFSSQALIDVYSSAYDATDPDELGSTDAWQLRLAFIGKDQDARLDAMRKLWGNSQGSFDRMAAHVLLSRAARRIAPTADLESDSVDIVASLLAGGFDREAARWAGTIGDLDDQQADAVWAMLALGAPAGTAITIDAGRIDDFADRDQSEGKQRTALLIAGLAGLGRIDPATAGRLNREYSLGLGAETSWTRLIDGAMRRRQSGTAMVLAASALQGREFDEVGPMYLFHAVNALRRTGQDYLARMIAAEALARA</sequence>
<gene>
    <name evidence="3" type="ORF">D3M59_02590</name>
</gene>
<evidence type="ECO:0008006" key="5">
    <source>
        <dbReference type="Google" id="ProtNLM"/>
    </source>
</evidence>
<feature type="compositionally biased region" description="Low complexity" evidence="1">
    <location>
        <begin position="54"/>
        <end position="70"/>
    </location>
</feature>
<evidence type="ECO:0000256" key="1">
    <source>
        <dbReference type="SAM" id="MobiDB-lite"/>
    </source>
</evidence>
<dbReference type="AlphaFoldDB" id="A0A418Q267"/>
<dbReference type="OrthoDB" id="7388088at2"/>
<feature type="compositionally biased region" description="Pro residues" evidence="1">
    <location>
        <begin position="42"/>
        <end position="53"/>
    </location>
</feature>
<organism evidence="3 4">
    <name type="scientific">Sphingomonas edaphi</name>
    <dbReference type="NCBI Taxonomy" id="2315689"/>
    <lineage>
        <taxon>Bacteria</taxon>
        <taxon>Pseudomonadati</taxon>
        <taxon>Pseudomonadota</taxon>
        <taxon>Alphaproteobacteria</taxon>
        <taxon>Sphingomonadales</taxon>
        <taxon>Sphingomonadaceae</taxon>
        <taxon>Sphingomonas</taxon>
    </lineage>
</organism>
<name>A0A418Q267_9SPHN</name>
<proteinExistence type="predicted"/>
<dbReference type="EMBL" id="QXTF01000001">
    <property type="protein sequence ID" value="RIX31903.1"/>
    <property type="molecule type" value="Genomic_DNA"/>
</dbReference>
<evidence type="ECO:0000256" key="2">
    <source>
        <dbReference type="SAM" id="SignalP"/>
    </source>
</evidence>
<reference evidence="3 4" key="1">
    <citation type="submission" date="2018-09" db="EMBL/GenBank/DDBJ databases">
        <title>Sphingomonas sp. DAC4.</title>
        <authorList>
            <person name="Seo T."/>
        </authorList>
    </citation>
    <scope>NUCLEOTIDE SEQUENCE [LARGE SCALE GENOMIC DNA]</scope>
    <source>
        <strain evidence="3 4">DAC4</strain>
    </source>
</reference>
<dbReference type="Proteomes" id="UP000285023">
    <property type="component" value="Unassembled WGS sequence"/>
</dbReference>
<feature type="signal peptide" evidence="2">
    <location>
        <begin position="1"/>
        <end position="25"/>
    </location>
</feature>
<comment type="caution">
    <text evidence="3">The sequence shown here is derived from an EMBL/GenBank/DDBJ whole genome shotgun (WGS) entry which is preliminary data.</text>
</comment>